<sequence length="125" mass="13349">MIVHRAQHNQFIPSPNGNTGAALATPSLGAQEVSVVRQHQIPGGFNPVHTQDHEEVMVLLSGSVTISSGEERVALAAGDSLIVPPQTLHRVDNTGPTEAEWLIVSVAGVRLFREDGEEACPAWLK</sequence>
<feature type="domain" description="Cupin type-2" evidence="1">
    <location>
        <begin position="40"/>
        <end position="104"/>
    </location>
</feature>
<reference evidence="2 3" key="1">
    <citation type="submission" date="2018-11" db="EMBL/GenBank/DDBJ databases">
        <title>Deinococcus shelandsis sp. nov., isolated from South Shetland Islands soil of Antarctica.</title>
        <authorList>
            <person name="Tian J."/>
        </authorList>
    </citation>
    <scope>NUCLEOTIDE SEQUENCE [LARGE SCALE GENOMIC DNA]</scope>
    <source>
        <strain evidence="2 3">S14-83T</strain>
    </source>
</reference>
<dbReference type="SUPFAM" id="SSF51182">
    <property type="entry name" value="RmlC-like cupins"/>
    <property type="match status" value="1"/>
</dbReference>
<dbReference type="RefSeq" id="WP_124869113.1">
    <property type="nucleotide sequence ID" value="NZ_CP034183.1"/>
</dbReference>
<organism evidence="2 3">
    <name type="scientific">Deinococcus psychrotolerans</name>
    <dbReference type="NCBI Taxonomy" id="2489213"/>
    <lineage>
        <taxon>Bacteria</taxon>
        <taxon>Thermotogati</taxon>
        <taxon>Deinococcota</taxon>
        <taxon>Deinococci</taxon>
        <taxon>Deinococcales</taxon>
        <taxon>Deinococcaceae</taxon>
        <taxon>Deinococcus</taxon>
    </lineage>
</organism>
<accession>A0A3G8YIU3</accession>
<keyword evidence="3" id="KW-1185">Reference proteome</keyword>
<evidence type="ECO:0000313" key="3">
    <source>
        <dbReference type="Proteomes" id="UP000276417"/>
    </source>
</evidence>
<gene>
    <name evidence="2" type="ORF">EHF33_06635</name>
</gene>
<dbReference type="Pfam" id="PF07883">
    <property type="entry name" value="Cupin_2"/>
    <property type="match status" value="1"/>
</dbReference>
<dbReference type="InterPro" id="IPR013096">
    <property type="entry name" value="Cupin_2"/>
</dbReference>
<dbReference type="InterPro" id="IPR011051">
    <property type="entry name" value="RmlC_Cupin_sf"/>
</dbReference>
<dbReference type="KEGG" id="dph:EHF33_06635"/>
<name>A0A3G8YIU3_9DEIO</name>
<dbReference type="Proteomes" id="UP000276417">
    <property type="component" value="Chromosome 1"/>
</dbReference>
<evidence type="ECO:0000313" key="2">
    <source>
        <dbReference type="EMBL" id="AZI42464.1"/>
    </source>
</evidence>
<dbReference type="AlphaFoldDB" id="A0A3G8YIU3"/>
<dbReference type="Gene3D" id="2.60.120.10">
    <property type="entry name" value="Jelly Rolls"/>
    <property type="match status" value="1"/>
</dbReference>
<dbReference type="OrthoDB" id="70020at2"/>
<dbReference type="EMBL" id="CP034183">
    <property type="protein sequence ID" value="AZI42464.1"/>
    <property type="molecule type" value="Genomic_DNA"/>
</dbReference>
<evidence type="ECO:0000259" key="1">
    <source>
        <dbReference type="Pfam" id="PF07883"/>
    </source>
</evidence>
<dbReference type="InterPro" id="IPR014710">
    <property type="entry name" value="RmlC-like_jellyroll"/>
</dbReference>
<proteinExistence type="predicted"/>
<protein>
    <submittedName>
        <fullName evidence="2">Cupin domain-containing protein</fullName>
    </submittedName>
</protein>